<dbReference type="RefSeq" id="WP_130542505.1">
    <property type="nucleotide sequence ID" value="NZ_CP042431.1"/>
</dbReference>
<comment type="caution">
    <text evidence="2">The sequence shown here is derived from an EMBL/GenBank/DDBJ whole genome shotgun (WGS) entry which is preliminary data.</text>
</comment>
<dbReference type="InterPro" id="IPR013783">
    <property type="entry name" value="Ig-like_fold"/>
</dbReference>
<dbReference type="NCBIfam" id="NF033208">
    <property type="entry name" value="choice_anch_E"/>
    <property type="match status" value="1"/>
</dbReference>
<dbReference type="NCBIfam" id="TIGR04183">
    <property type="entry name" value="Por_Secre_tail"/>
    <property type="match status" value="1"/>
</dbReference>
<reference evidence="2 3" key="1">
    <citation type="submission" date="2019-02" db="EMBL/GenBank/DDBJ databases">
        <title>Genomic Encyclopedia of Type Strains, Phase IV (KMG-IV): sequencing the most valuable type-strain genomes for metagenomic binning, comparative biology and taxonomic classification.</title>
        <authorList>
            <person name="Goeker M."/>
        </authorList>
    </citation>
    <scope>NUCLEOTIDE SEQUENCE [LARGE SCALE GENOMIC DNA]</scope>
    <source>
        <strain evidence="2 3">DSM 18116</strain>
    </source>
</reference>
<accession>A0A4Q7MVL1</accession>
<dbReference type="AlphaFoldDB" id="A0A4Q7MVL1"/>
<dbReference type="Gene3D" id="2.60.40.10">
    <property type="entry name" value="Immunoglobulins"/>
    <property type="match status" value="1"/>
</dbReference>
<gene>
    <name evidence="2" type="ORF">EV199_3959</name>
</gene>
<dbReference type="EMBL" id="SGXA01000002">
    <property type="protein sequence ID" value="RZS72044.1"/>
    <property type="molecule type" value="Genomic_DNA"/>
</dbReference>
<evidence type="ECO:0000313" key="2">
    <source>
        <dbReference type="EMBL" id="RZS72044.1"/>
    </source>
</evidence>
<dbReference type="Proteomes" id="UP000293874">
    <property type="component" value="Unassembled WGS sequence"/>
</dbReference>
<keyword evidence="3" id="KW-1185">Reference proteome</keyword>
<feature type="signal peptide" evidence="1">
    <location>
        <begin position="1"/>
        <end position="26"/>
    </location>
</feature>
<dbReference type="InterPro" id="IPR026444">
    <property type="entry name" value="Secre_tail"/>
</dbReference>
<keyword evidence="1" id="KW-0732">Signal</keyword>
<sequence>MKHIYYTLISGFVCILALVTPLDSRAQCNTCAGGVPSQTIEHTVIPDTTTGILTISFPRFPPSTGTLTCVTLYDTSSAVITSGARNTDPSTGYMSEFLLYTLHNLNGPSISASINSQKPYGPDSLHAYGSPTLLDTITYGPDTIYNNVSRQHTTTATGAYLGTGNVNFTLAVNGGLLTTVGGINNVSSIRGKIWGRFRLVYSYCPPTSLPEIFRQFTAVKQSNNTIQLNWNVTNDQISNSYEIEISLDGHNFTPAGKIASQYAAQGVAAKYNYQYLPDKAAAGKVFFRIKQLSADGKGQYSAIRQVGIGTNAPVSFITYPNPVRNQVTIQADQLLRGNYLLELVSASGQQVMKRTISVNNSSQIHWQFPSQPAPGIYYLRTRELASGQTASYKVLVNR</sequence>
<name>A0A4Q7MVL1_9BACT</name>
<proteinExistence type="predicted"/>
<protein>
    <submittedName>
        <fullName evidence="2">Putative secreted protein (Por secretion system target)</fullName>
    </submittedName>
</protein>
<dbReference type="OrthoDB" id="670002at2"/>
<organism evidence="2 3">
    <name type="scientific">Pseudobacter ginsenosidimutans</name>
    <dbReference type="NCBI Taxonomy" id="661488"/>
    <lineage>
        <taxon>Bacteria</taxon>
        <taxon>Pseudomonadati</taxon>
        <taxon>Bacteroidota</taxon>
        <taxon>Chitinophagia</taxon>
        <taxon>Chitinophagales</taxon>
        <taxon>Chitinophagaceae</taxon>
        <taxon>Pseudobacter</taxon>
    </lineage>
</organism>
<feature type="chain" id="PRO_5020839927" evidence="1">
    <location>
        <begin position="27"/>
        <end position="398"/>
    </location>
</feature>
<evidence type="ECO:0000256" key="1">
    <source>
        <dbReference type="SAM" id="SignalP"/>
    </source>
</evidence>
<evidence type="ECO:0000313" key="3">
    <source>
        <dbReference type="Proteomes" id="UP000293874"/>
    </source>
</evidence>